<sequence>MTSKDVHIPHDSPVCISAKHANNDEDEGDDSDTGSTGSASSYSESDYSDDLEPEWLDDVQKNGELFYLELSEGEEEAALAHASAMQGLPTNHVRFSDKEAEVITDGGKQKEKSKTAPKLKRLAKILRKKRPSQRRAKGNGGVGLGGGAHPTSILKNQVGQRQGVVVQQRQLERGVRVPEPQKDGELLTPPGEGRPAGGAGGCGAPPLLGDGRGRGCGSEGGAAHHPWPGAQQPCHQVCPDPDW</sequence>
<dbReference type="InterPro" id="IPR039151">
    <property type="entry name" value="INTU"/>
</dbReference>
<dbReference type="AlphaFoldDB" id="A0A9D3RXZ1"/>
<feature type="compositionally biased region" description="Basic residues" evidence="1">
    <location>
        <begin position="126"/>
        <end position="137"/>
    </location>
</feature>
<gene>
    <name evidence="2" type="ORF">ANANG_G00140750</name>
</gene>
<feature type="compositionally biased region" description="Basic and acidic residues" evidence="1">
    <location>
        <begin position="1"/>
        <end position="10"/>
    </location>
</feature>
<accession>A0A9D3RXZ1</accession>
<dbReference type="GO" id="GO:0005737">
    <property type="term" value="C:cytoplasm"/>
    <property type="evidence" value="ECO:0007669"/>
    <property type="project" value="TreeGrafter"/>
</dbReference>
<feature type="compositionally biased region" description="Gly residues" evidence="1">
    <location>
        <begin position="194"/>
        <end position="203"/>
    </location>
</feature>
<feature type="compositionally biased region" description="Gly residues" evidence="1">
    <location>
        <begin position="138"/>
        <end position="148"/>
    </location>
</feature>
<dbReference type="PANTHER" id="PTHR21082">
    <property type="entry name" value="PROTEIN INTURNED"/>
    <property type="match status" value="1"/>
</dbReference>
<protein>
    <submittedName>
        <fullName evidence="2">Uncharacterized protein</fullName>
    </submittedName>
</protein>
<feature type="compositionally biased region" description="Basic and acidic residues" evidence="1">
    <location>
        <begin position="170"/>
        <end position="185"/>
    </location>
</feature>
<evidence type="ECO:0000256" key="1">
    <source>
        <dbReference type="SAM" id="MobiDB-lite"/>
    </source>
</evidence>
<feature type="compositionally biased region" description="Low complexity" evidence="1">
    <location>
        <begin position="33"/>
        <end position="45"/>
    </location>
</feature>
<dbReference type="GO" id="GO:0005929">
    <property type="term" value="C:cilium"/>
    <property type="evidence" value="ECO:0007669"/>
    <property type="project" value="TreeGrafter"/>
</dbReference>
<feature type="compositionally biased region" description="Low complexity" evidence="1">
    <location>
        <begin position="157"/>
        <end position="169"/>
    </location>
</feature>
<dbReference type="EMBL" id="JAFIRN010000007">
    <property type="protein sequence ID" value="KAG5845576.1"/>
    <property type="molecule type" value="Genomic_DNA"/>
</dbReference>
<dbReference type="GO" id="GO:0007399">
    <property type="term" value="P:nervous system development"/>
    <property type="evidence" value="ECO:0007669"/>
    <property type="project" value="TreeGrafter"/>
</dbReference>
<dbReference type="GO" id="GO:0001736">
    <property type="term" value="P:establishment of planar polarity"/>
    <property type="evidence" value="ECO:0007669"/>
    <property type="project" value="InterPro"/>
</dbReference>
<evidence type="ECO:0000313" key="3">
    <source>
        <dbReference type="Proteomes" id="UP001044222"/>
    </source>
</evidence>
<evidence type="ECO:0000313" key="2">
    <source>
        <dbReference type="EMBL" id="KAG5845576.1"/>
    </source>
</evidence>
<keyword evidence="3" id="KW-1185">Reference proteome</keyword>
<comment type="caution">
    <text evidence="2">The sequence shown here is derived from an EMBL/GenBank/DDBJ whole genome shotgun (WGS) entry which is preliminary data.</text>
</comment>
<dbReference type="Proteomes" id="UP001044222">
    <property type="component" value="Chromosome 7"/>
</dbReference>
<organism evidence="2 3">
    <name type="scientific">Anguilla anguilla</name>
    <name type="common">European freshwater eel</name>
    <name type="synonym">Muraena anguilla</name>
    <dbReference type="NCBI Taxonomy" id="7936"/>
    <lineage>
        <taxon>Eukaryota</taxon>
        <taxon>Metazoa</taxon>
        <taxon>Chordata</taxon>
        <taxon>Craniata</taxon>
        <taxon>Vertebrata</taxon>
        <taxon>Euteleostomi</taxon>
        <taxon>Actinopterygii</taxon>
        <taxon>Neopterygii</taxon>
        <taxon>Teleostei</taxon>
        <taxon>Anguilliformes</taxon>
        <taxon>Anguillidae</taxon>
        <taxon>Anguilla</taxon>
    </lineage>
</organism>
<name>A0A9D3RXZ1_ANGAN</name>
<dbReference type="GO" id="GO:0060271">
    <property type="term" value="P:cilium assembly"/>
    <property type="evidence" value="ECO:0007669"/>
    <property type="project" value="InterPro"/>
</dbReference>
<proteinExistence type="predicted"/>
<dbReference type="PANTHER" id="PTHR21082:SF4">
    <property type="entry name" value="PROTEIN INTURNED"/>
    <property type="match status" value="1"/>
</dbReference>
<feature type="region of interest" description="Disordered" evidence="1">
    <location>
        <begin position="126"/>
        <end position="243"/>
    </location>
</feature>
<reference evidence="2" key="1">
    <citation type="submission" date="2021-01" db="EMBL/GenBank/DDBJ databases">
        <title>A chromosome-scale assembly of European eel, Anguilla anguilla.</title>
        <authorList>
            <person name="Henkel C."/>
            <person name="Jong-Raadsen S.A."/>
            <person name="Dufour S."/>
            <person name="Weltzien F.-A."/>
            <person name="Palstra A.P."/>
            <person name="Pelster B."/>
            <person name="Spaink H.P."/>
            <person name="Van Den Thillart G.E."/>
            <person name="Jansen H."/>
            <person name="Zahm M."/>
            <person name="Klopp C."/>
            <person name="Cedric C."/>
            <person name="Louis A."/>
            <person name="Berthelot C."/>
            <person name="Parey E."/>
            <person name="Roest Crollius H."/>
            <person name="Montfort J."/>
            <person name="Robinson-Rechavi M."/>
            <person name="Bucao C."/>
            <person name="Bouchez O."/>
            <person name="Gislard M."/>
            <person name="Lluch J."/>
            <person name="Milhes M."/>
            <person name="Lampietro C."/>
            <person name="Lopez Roques C."/>
            <person name="Donnadieu C."/>
            <person name="Braasch I."/>
            <person name="Desvignes T."/>
            <person name="Postlethwait J."/>
            <person name="Bobe J."/>
            <person name="Guiguen Y."/>
            <person name="Dirks R."/>
        </authorList>
    </citation>
    <scope>NUCLEOTIDE SEQUENCE</scope>
    <source>
        <strain evidence="2">Tag_6206</strain>
        <tissue evidence="2">Liver</tissue>
    </source>
</reference>
<feature type="region of interest" description="Disordered" evidence="1">
    <location>
        <begin position="1"/>
        <end position="54"/>
    </location>
</feature>